<evidence type="ECO:0000313" key="10">
    <source>
        <dbReference type="EMBL" id="WEK36500.1"/>
    </source>
</evidence>
<dbReference type="InterPro" id="IPR005467">
    <property type="entry name" value="His_kinase_dom"/>
</dbReference>
<dbReference type="InterPro" id="IPR035965">
    <property type="entry name" value="PAS-like_dom_sf"/>
</dbReference>
<dbReference type="SMART" id="SM00388">
    <property type="entry name" value="HisKA"/>
    <property type="match status" value="1"/>
</dbReference>
<dbReference type="AlphaFoldDB" id="A0AAJ6BGA1"/>
<evidence type="ECO:0000259" key="8">
    <source>
        <dbReference type="PROSITE" id="PS50112"/>
    </source>
</evidence>
<dbReference type="PRINTS" id="PR00344">
    <property type="entry name" value="BCTRLSENSOR"/>
</dbReference>
<dbReference type="InterPro" id="IPR003594">
    <property type="entry name" value="HATPase_dom"/>
</dbReference>
<dbReference type="Pfam" id="PF02518">
    <property type="entry name" value="HATPase_c"/>
    <property type="match status" value="1"/>
</dbReference>
<feature type="domain" description="PAS" evidence="8">
    <location>
        <begin position="164"/>
        <end position="206"/>
    </location>
</feature>
<dbReference type="GO" id="GO:0005524">
    <property type="term" value="F:ATP binding"/>
    <property type="evidence" value="ECO:0007669"/>
    <property type="project" value="UniProtKB-KW"/>
</dbReference>
<dbReference type="SUPFAM" id="SSF47384">
    <property type="entry name" value="Homodimeric domain of signal transducing histidine kinase"/>
    <property type="match status" value="1"/>
</dbReference>
<dbReference type="PROSITE" id="PS50112">
    <property type="entry name" value="PAS"/>
    <property type="match status" value="1"/>
</dbReference>
<dbReference type="SMART" id="SM00086">
    <property type="entry name" value="PAC"/>
    <property type="match status" value="1"/>
</dbReference>
<dbReference type="InterPro" id="IPR003661">
    <property type="entry name" value="HisK_dim/P_dom"/>
</dbReference>
<reference evidence="10" key="1">
    <citation type="submission" date="2023-03" db="EMBL/GenBank/DDBJ databases">
        <title>Andean soil-derived lignocellulolytic bacterial consortium as a source of novel taxa and putative plastic-active enzymes.</title>
        <authorList>
            <person name="Diaz-Garcia L."/>
            <person name="Chuvochina M."/>
            <person name="Feuerriegel G."/>
            <person name="Bunk B."/>
            <person name="Sproer C."/>
            <person name="Streit W.R."/>
            <person name="Rodriguez L.M."/>
            <person name="Overmann J."/>
            <person name="Jimenez D.J."/>
        </authorList>
    </citation>
    <scope>NUCLEOTIDE SEQUENCE</scope>
    <source>
        <strain evidence="10">MAG 7</strain>
    </source>
</reference>
<evidence type="ECO:0000256" key="5">
    <source>
        <dbReference type="ARBA" id="ARBA00022777"/>
    </source>
</evidence>
<keyword evidence="10" id="KW-0547">Nucleotide-binding</keyword>
<dbReference type="CDD" id="cd00082">
    <property type="entry name" value="HisKA"/>
    <property type="match status" value="1"/>
</dbReference>
<keyword evidence="3" id="KW-0597">Phosphoprotein</keyword>
<keyword evidence="4" id="KW-0808">Transferase</keyword>
<dbReference type="SUPFAM" id="SSF55874">
    <property type="entry name" value="ATPase domain of HSP90 chaperone/DNA topoisomerase II/histidine kinase"/>
    <property type="match status" value="1"/>
</dbReference>
<dbReference type="InterPro" id="IPR036890">
    <property type="entry name" value="HATPase_C_sf"/>
</dbReference>
<proteinExistence type="predicted"/>
<dbReference type="Proteomes" id="UP001220610">
    <property type="component" value="Chromosome"/>
</dbReference>
<evidence type="ECO:0000256" key="3">
    <source>
        <dbReference type="ARBA" id="ARBA00022553"/>
    </source>
</evidence>
<dbReference type="NCBIfam" id="TIGR00229">
    <property type="entry name" value="sensory_box"/>
    <property type="match status" value="1"/>
</dbReference>
<dbReference type="InterPro" id="IPR001610">
    <property type="entry name" value="PAC"/>
</dbReference>
<dbReference type="GO" id="GO:0000155">
    <property type="term" value="F:phosphorelay sensor kinase activity"/>
    <property type="evidence" value="ECO:0007669"/>
    <property type="project" value="InterPro"/>
</dbReference>
<feature type="domain" description="PAC" evidence="9">
    <location>
        <begin position="237"/>
        <end position="290"/>
    </location>
</feature>
<feature type="coiled-coil region" evidence="6">
    <location>
        <begin position="284"/>
        <end position="325"/>
    </location>
</feature>
<name>A0AAJ6BGA1_9BACT</name>
<comment type="catalytic activity">
    <reaction evidence="1">
        <text>ATP + protein L-histidine = ADP + protein N-phospho-L-histidine.</text>
        <dbReference type="EC" id="2.7.13.3"/>
    </reaction>
</comment>
<organism evidence="10 11">
    <name type="scientific">Candidatus Pseudobacter hemicellulosilyticus</name>
    <dbReference type="NCBI Taxonomy" id="3121375"/>
    <lineage>
        <taxon>Bacteria</taxon>
        <taxon>Pseudomonadati</taxon>
        <taxon>Bacteroidota</taxon>
        <taxon>Chitinophagia</taxon>
        <taxon>Chitinophagales</taxon>
        <taxon>Chitinophagaceae</taxon>
        <taxon>Pseudobacter</taxon>
    </lineage>
</organism>
<dbReference type="PROSITE" id="PS50109">
    <property type="entry name" value="HIS_KIN"/>
    <property type="match status" value="1"/>
</dbReference>
<evidence type="ECO:0000259" key="9">
    <source>
        <dbReference type="PROSITE" id="PS50113"/>
    </source>
</evidence>
<evidence type="ECO:0000256" key="1">
    <source>
        <dbReference type="ARBA" id="ARBA00000085"/>
    </source>
</evidence>
<feature type="coiled-coil region" evidence="6">
    <location>
        <begin position="395"/>
        <end position="422"/>
    </location>
</feature>
<dbReference type="InterPro" id="IPR000700">
    <property type="entry name" value="PAS-assoc_C"/>
</dbReference>
<dbReference type="SMART" id="SM00387">
    <property type="entry name" value="HATPase_c"/>
    <property type="match status" value="1"/>
</dbReference>
<dbReference type="Gene3D" id="3.30.450.20">
    <property type="entry name" value="PAS domain"/>
    <property type="match status" value="1"/>
</dbReference>
<keyword evidence="6" id="KW-0175">Coiled coil</keyword>
<dbReference type="Pfam" id="PF13426">
    <property type="entry name" value="PAS_9"/>
    <property type="match status" value="1"/>
</dbReference>
<evidence type="ECO:0000259" key="7">
    <source>
        <dbReference type="PROSITE" id="PS50109"/>
    </source>
</evidence>
<keyword evidence="10" id="KW-0067">ATP-binding</keyword>
<accession>A0AAJ6BGA1</accession>
<evidence type="ECO:0000313" key="11">
    <source>
        <dbReference type="Proteomes" id="UP001220610"/>
    </source>
</evidence>
<sequence>MRTEEIVKVTLQNEMDLILAHRRSMRLAELVGCSLAAQTTFATAVSEVSRMAIEKGKDNYLVLCISQSQKDKHLIARIIHEEGARKHEGLAFAQRLVDKVHVSTSGAKTQVELFFLMPGSEKQDATRIDEWRQTLRNEPAVSPYEEIKRKNDQLQSLANKLRDSETQYKTLTNSLPIIIFSADPAGNLIYANDWLQKFTGQSIAQLNKSWEQVIHSDDLPCFLALLKQPEPTSSGPQRVQCRLKNKYAEDYLWHMASVSPLTNEAGTLTQWIGFIVDINAQKLVEQTLQDNEELMQIQARLKENEAKLEGNINELNRSNQDLQQFAYVASHDLQEPVRKISIYSDYFLTKYHHLFDSKGTEYLRGMRSATQRMRNLIHDLLSYSQIDRNRIQFKQTDLNQVIQDVREDLELLIREKEATIRSTPLPQIMADFGMMRQLFANIIVNSLKYSSEDRKPIIEISHQQTEGFLEIAVKDNGIGFEEKYLPKMFKLFQRLHSEEKYKGTGLGLAICGKIVALHNGQLSATSKLTEGATFTIKLPYQHNQ</sequence>
<dbReference type="Gene3D" id="3.30.565.10">
    <property type="entry name" value="Histidine kinase-like ATPase, C-terminal domain"/>
    <property type="match status" value="1"/>
</dbReference>
<protein>
    <recommendedName>
        <fullName evidence="2">histidine kinase</fullName>
        <ecNumber evidence="2">2.7.13.3</ecNumber>
    </recommendedName>
</protein>
<dbReference type="InterPro" id="IPR036097">
    <property type="entry name" value="HisK_dim/P_sf"/>
</dbReference>
<gene>
    <name evidence="10" type="ORF">P0Y53_03220</name>
</gene>
<evidence type="ECO:0000256" key="6">
    <source>
        <dbReference type="SAM" id="Coils"/>
    </source>
</evidence>
<dbReference type="SMART" id="SM00091">
    <property type="entry name" value="PAS"/>
    <property type="match status" value="1"/>
</dbReference>
<dbReference type="FunFam" id="3.30.565.10:FF:000006">
    <property type="entry name" value="Sensor histidine kinase WalK"/>
    <property type="match status" value="1"/>
</dbReference>
<evidence type="ECO:0000256" key="2">
    <source>
        <dbReference type="ARBA" id="ARBA00012438"/>
    </source>
</evidence>
<feature type="domain" description="Histidine kinase" evidence="7">
    <location>
        <begin position="328"/>
        <end position="542"/>
    </location>
</feature>
<dbReference type="InterPro" id="IPR052162">
    <property type="entry name" value="Sensor_kinase/Photoreceptor"/>
</dbReference>
<keyword evidence="5" id="KW-0418">Kinase</keyword>
<dbReference type="EMBL" id="CP119311">
    <property type="protein sequence ID" value="WEK36500.1"/>
    <property type="molecule type" value="Genomic_DNA"/>
</dbReference>
<dbReference type="CDD" id="cd00130">
    <property type="entry name" value="PAS"/>
    <property type="match status" value="1"/>
</dbReference>
<dbReference type="EC" id="2.7.13.3" evidence="2"/>
<dbReference type="InterPro" id="IPR004358">
    <property type="entry name" value="Sig_transdc_His_kin-like_C"/>
</dbReference>
<dbReference type="PANTHER" id="PTHR43304:SF1">
    <property type="entry name" value="PAC DOMAIN-CONTAINING PROTEIN"/>
    <property type="match status" value="1"/>
</dbReference>
<dbReference type="PANTHER" id="PTHR43304">
    <property type="entry name" value="PHYTOCHROME-LIKE PROTEIN CPH1"/>
    <property type="match status" value="1"/>
</dbReference>
<evidence type="ECO:0000256" key="4">
    <source>
        <dbReference type="ARBA" id="ARBA00022679"/>
    </source>
</evidence>
<dbReference type="InterPro" id="IPR000014">
    <property type="entry name" value="PAS"/>
</dbReference>
<feature type="coiled-coil region" evidence="6">
    <location>
        <begin position="144"/>
        <end position="174"/>
    </location>
</feature>
<dbReference type="PROSITE" id="PS50113">
    <property type="entry name" value="PAC"/>
    <property type="match status" value="1"/>
</dbReference>
<dbReference type="Gene3D" id="1.10.287.130">
    <property type="match status" value="1"/>
</dbReference>
<dbReference type="Pfam" id="PF00512">
    <property type="entry name" value="HisKA"/>
    <property type="match status" value="1"/>
</dbReference>
<dbReference type="SUPFAM" id="SSF55785">
    <property type="entry name" value="PYP-like sensor domain (PAS domain)"/>
    <property type="match status" value="1"/>
</dbReference>